<dbReference type="AlphaFoldDB" id="A0A1V4IMC2"/>
<comment type="caution">
    <text evidence="1">The sequence shown here is derived from an EMBL/GenBank/DDBJ whole genome shotgun (WGS) entry which is preliminary data.</text>
</comment>
<sequence length="110" mass="13172">MEGIPKWPTFGVKFKKKISFSAQRKTGILYYLLDVIRATLNYDSSEYVRNKDKIRTIEIEIDRDISATDFKKSKESIDYLYNKGYEATLNFIDQWNFNAYIRTYRTNETR</sequence>
<evidence type="ECO:0000313" key="2">
    <source>
        <dbReference type="Proteomes" id="UP000190080"/>
    </source>
</evidence>
<reference evidence="1 2" key="1">
    <citation type="submission" date="2017-03" db="EMBL/GenBank/DDBJ databases">
        <title>Genome sequence of Clostridium oryzae DSM 28571.</title>
        <authorList>
            <person name="Poehlein A."/>
            <person name="Daniel R."/>
        </authorList>
    </citation>
    <scope>NUCLEOTIDE SEQUENCE [LARGE SCALE GENOMIC DNA]</scope>
    <source>
        <strain evidence="1 2">DSM 28571</strain>
    </source>
</reference>
<dbReference type="STRING" id="1450648.CLORY_25430"/>
<gene>
    <name evidence="1" type="ORF">CLORY_25430</name>
</gene>
<proteinExistence type="predicted"/>
<name>A0A1V4IMC2_9CLOT</name>
<protein>
    <submittedName>
        <fullName evidence="1">Uncharacterized protein</fullName>
    </submittedName>
</protein>
<dbReference type="Proteomes" id="UP000190080">
    <property type="component" value="Unassembled WGS sequence"/>
</dbReference>
<dbReference type="RefSeq" id="WP_079425002.1">
    <property type="nucleotide sequence ID" value="NZ_MZGV01000026.1"/>
</dbReference>
<organism evidence="1 2">
    <name type="scientific">Clostridium oryzae</name>
    <dbReference type="NCBI Taxonomy" id="1450648"/>
    <lineage>
        <taxon>Bacteria</taxon>
        <taxon>Bacillati</taxon>
        <taxon>Bacillota</taxon>
        <taxon>Clostridia</taxon>
        <taxon>Eubacteriales</taxon>
        <taxon>Clostridiaceae</taxon>
        <taxon>Clostridium</taxon>
    </lineage>
</organism>
<dbReference type="OrthoDB" id="9770965at2"/>
<keyword evidence="2" id="KW-1185">Reference proteome</keyword>
<evidence type="ECO:0000313" key="1">
    <source>
        <dbReference type="EMBL" id="OPJ60994.1"/>
    </source>
</evidence>
<accession>A0A1V4IMC2</accession>
<dbReference type="EMBL" id="MZGV01000026">
    <property type="protein sequence ID" value="OPJ60994.1"/>
    <property type="molecule type" value="Genomic_DNA"/>
</dbReference>